<dbReference type="InterPro" id="IPR029052">
    <property type="entry name" value="Metallo-depent_PP-like"/>
</dbReference>
<dbReference type="PROSITE" id="PS00125">
    <property type="entry name" value="SER_THR_PHOSPHATASE"/>
    <property type="match status" value="1"/>
</dbReference>
<dbReference type="InterPro" id="IPR004843">
    <property type="entry name" value="Calcineurin-like_PHP"/>
</dbReference>
<dbReference type="CDD" id="cd00144">
    <property type="entry name" value="MPP_PPP_family"/>
    <property type="match status" value="1"/>
</dbReference>
<dbReference type="Gene3D" id="3.60.21.10">
    <property type="match status" value="1"/>
</dbReference>
<proteinExistence type="predicted"/>
<dbReference type="EMBL" id="QNRK01000028">
    <property type="protein sequence ID" value="RBP07351.1"/>
    <property type="molecule type" value="Genomic_DNA"/>
</dbReference>
<reference evidence="2 3" key="1">
    <citation type="submission" date="2018-06" db="EMBL/GenBank/DDBJ databases">
        <title>Genomic Encyclopedia of Type Strains, Phase IV (KMG-IV): sequencing the most valuable type-strain genomes for metagenomic binning, comparative biology and taxonomic classification.</title>
        <authorList>
            <person name="Goeker M."/>
        </authorList>
    </citation>
    <scope>NUCLEOTIDE SEQUENCE [LARGE SCALE GENOMIC DNA]</scope>
    <source>
        <strain evidence="2 3">DSM 24875</strain>
    </source>
</reference>
<dbReference type="SUPFAM" id="SSF56300">
    <property type="entry name" value="Metallo-dependent phosphatases"/>
    <property type="match status" value="1"/>
</dbReference>
<dbReference type="InterPro" id="IPR050126">
    <property type="entry name" value="Ap4A_hydrolase"/>
</dbReference>
<dbReference type="InterPro" id="IPR006186">
    <property type="entry name" value="Ser/Thr-sp_prot-phosphatase"/>
</dbReference>
<dbReference type="PANTHER" id="PTHR42850">
    <property type="entry name" value="METALLOPHOSPHOESTERASE"/>
    <property type="match status" value="1"/>
</dbReference>
<evidence type="ECO:0000313" key="2">
    <source>
        <dbReference type="EMBL" id="RBP07351.1"/>
    </source>
</evidence>
<accession>A0A366EY90</accession>
<dbReference type="GO" id="GO:0008803">
    <property type="term" value="F:bis(5'-nucleosyl)-tetraphosphatase (symmetrical) activity"/>
    <property type="evidence" value="ECO:0007669"/>
    <property type="project" value="TreeGrafter"/>
</dbReference>
<protein>
    <submittedName>
        <fullName evidence="2">Serine/threonine protein phosphatase 1</fullName>
    </submittedName>
</protein>
<dbReference type="OrthoDB" id="9807890at2"/>
<comment type="caution">
    <text evidence="2">The sequence shown here is derived from an EMBL/GenBank/DDBJ whole genome shotgun (WGS) entry which is preliminary data.</text>
</comment>
<evidence type="ECO:0000313" key="3">
    <source>
        <dbReference type="Proteomes" id="UP000253529"/>
    </source>
</evidence>
<dbReference type="GO" id="GO:0005737">
    <property type="term" value="C:cytoplasm"/>
    <property type="evidence" value="ECO:0007669"/>
    <property type="project" value="TreeGrafter"/>
</dbReference>
<name>A0A366EY90_9HYPH</name>
<dbReference type="AlphaFoldDB" id="A0A366EY90"/>
<dbReference type="Pfam" id="PF00149">
    <property type="entry name" value="Metallophos"/>
    <property type="match status" value="1"/>
</dbReference>
<dbReference type="Proteomes" id="UP000253529">
    <property type="component" value="Unassembled WGS sequence"/>
</dbReference>
<dbReference type="RefSeq" id="WP_113891432.1">
    <property type="nucleotide sequence ID" value="NZ_QNRK01000028.1"/>
</dbReference>
<dbReference type="GO" id="GO:0110154">
    <property type="term" value="P:RNA decapping"/>
    <property type="evidence" value="ECO:0007669"/>
    <property type="project" value="TreeGrafter"/>
</dbReference>
<dbReference type="PANTHER" id="PTHR42850:SF4">
    <property type="entry name" value="ZINC-DEPENDENT ENDOPOLYPHOSPHATASE"/>
    <property type="match status" value="1"/>
</dbReference>
<sequence length="259" mass="28884">MREPRRPSLIKRPLQRTPPLADVPEGMRIYAVGDVHGRDDLLEEIATAIERDLASAPSEVVTVLLGDYVDRGPESASVLERLASGRFPTPVQALRGNHEQMLLQFLNDPPELEIWRRNGGLETLHSYGVDVSTVMRGHGYEQARDALLAAIPSKHLEFLSSTQPSATYGGYFFCHAGVRPRIPLALQRAEDLMWIRDGFLQSRRLFEKVVVHGHTPVARPDFRVNRINIDTGAFATSVLTCLVLEGAERRTMTAGKAQR</sequence>
<gene>
    <name evidence="2" type="ORF">DFR50_12876</name>
</gene>
<keyword evidence="3" id="KW-1185">Reference proteome</keyword>
<dbReference type="GO" id="GO:0016791">
    <property type="term" value="F:phosphatase activity"/>
    <property type="evidence" value="ECO:0007669"/>
    <property type="project" value="TreeGrafter"/>
</dbReference>
<feature type="domain" description="Serine/threonine specific protein phosphatases" evidence="1">
    <location>
        <begin position="94"/>
        <end position="99"/>
    </location>
</feature>
<evidence type="ECO:0000259" key="1">
    <source>
        <dbReference type="PROSITE" id="PS00125"/>
    </source>
</evidence>
<organism evidence="2 3">
    <name type="scientific">Roseiarcus fermentans</name>
    <dbReference type="NCBI Taxonomy" id="1473586"/>
    <lineage>
        <taxon>Bacteria</taxon>
        <taxon>Pseudomonadati</taxon>
        <taxon>Pseudomonadota</taxon>
        <taxon>Alphaproteobacteria</taxon>
        <taxon>Hyphomicrobiales</taxon>
        <taxon>Roseiarcaceae</taxon>
        <taxon>Roseiarcus</taxon>
    </lineage>
</organism>